<evidence type="ECO:0008006" key="4">
    <source>
        <dbReference type="Google" id="ProtNLM"/>
    </source>
</evidence>
<sequence length="935" mass="106422">MAKQQLKRKAGETSASHVVFHNPKLRRLHYTVTTEGGSLQSTATTVLARQSPIPVIPSLPPIPPVAKPSLGSTTAPKTGGGITQNAKLLEDFAGNFDHLANLLLEYEADSLAGSPCACGRSGMIADIQCHDCIGYRMSCKACFVEEHTHSPFHWAEVWDTTRGFFVRHDISKLDHLHNLESKKAAYNYLGAIRRLTDNSFTADIPNPYTAFLRVVRVFNFLTLKKRSGQFHGIDFNKNTDPDDVSLCGGKGYFPENSKYQSYLKSIPVSQEAVNKQDKKKFKNMAITGTINCQCSHVFVLSCVDLYYGERFANADKALAIELEKHESEGSFEVTVKLQVDDIDELTTYDIACAYYVNLEKRFEASFPHLSHLVKRMRWGVPALHVQGHQESCIYLFGTAYMECAAHFHGETAEQYWSELNQLGPHVRQMNNGHRQDTLINHHGDWNYKKLAKTAGSLADDLKDATLKYVEKRNHYIALSVSFNDRVSRWQGMPRASWKQGKEAISVYKHSASKGESEILLAPTKLFTIILQVPSQLAIYQKMLSDDDSFASTMIPKSKVAKFLDKALKIEDLQRQLRQLFSEREEHDLVSRQKEVTSCTAKLQSRIQHWRKEQKDIMPCMGDRVAAQALTSPLAQNEQLFLPSDLANESERRKHDLISLGNEEIHWREGQLFDALRALQHIVKALSTLRRRKIKNERQQKQNSRAGDHIQEGIRRRNYHMATYELARQRLITLDVTNFTFPPLTEADLYMKSVQQKQQLGDSHRTDGALWRAQVPMEVEEDDGMDSIVLQSKHTNGQEENWQVNGQHTLQLVNRIIPGSRPHKRAKDSGKEDSDNRSEGWLWQLGKLSKMSKDELDEWSNEASESATAGHRAYARQKAATYQTRAQQAQNFITRAGYGELLTKSANIIERIQMEREKEKMFVIEAISKACERERE</sequence>
<dbReference type="PANTHER" id="PTHR33104">
    <property type="entry name" value="SI:DKEY-29D5.2"/>
    <property type="match status" value="1"/>
</dbReference>
<dbReference type="PANTHER" id="PTHR33104:SF2">
    <property type="entry name" value="CXC3 LIKE CYSTEINE CLUSTER DOMAIN-CONTAINING PROTEIN"/>
    <property type="match status" value="1"/>
</dbReference>
<name>A0AAD7F0L2_9AGAR</name>
<keyword evidence="3" id="KW-1185">Reference proteome</keyword>
<evidence type="ECO:0000313" key="2">
    <source>
        <dbReference type="EMBL" id="KAJ7359908.1"/>
    </source>
</evidence>
<evidence type="ECO:0000313" key="3">
    <source>
        <dbReference type="Proteomes" id="UP001218218"/>
    </source>
</evidence>
<protein>
    <recommendedName>
        <fullName evidence="4">CxC2-like cysteine cluster KDZ transposase-associated domain-containing protein</fullName>
    </recommendedName>
</protein>
<proteinExistence type="predicted"/>
<feature type="region of interest" description="Disordered" evidence="1">
    <location>
        <begin position="816"/>
        <end position="838"/>
    </location>
</feature>
<comment type="caution">
    <text evidence="2">The sequence shown here is derived from an EMBL/GenBank/DDBJ whole genome shotgun (WGS) entry which is preliminary data.</text>
</comment>
<accession>A0AAD7F0L2</accession>
<reference evidence="2" key="1">
    <citation type="submission" date="2023-03" db="EMBL/GenBank/DDBJ databases">
        <title>Massive genome expansion in bonnet fungi (Mycena s.s.) driven by repeated elements and novel gene families across ecological guilds.</title>
        <authorList>
            <consortium name="Lawrence Berkeley National Laboratory"/>
            <person name="Harder C.B."/>
            <person name="Miyauchi S."/>
            <person name="Viragh M."/>
            <person name="Kuo A."/>
            <person name="Thoen E."/>
            <person name="Andreopoulos B."/>
            <person name="Lu D."/>
            <person name="Skrede I."/>
            <person name="Drula E."/>
            <person name="Henrissat B."/>
            <person name="Morin E."/>
            <person name="Kohler A."/>
            <person name="Barry K."/>
            <person name="LaButti K."/>
            <person name="Morin E."/>
            <person name="Salamov A."/>
            <person name="Lipzen A."/>
            <person name="Mereny Z."/>
            <person name="Hegedus B."/>
            <person name="Baldrian P."/>
            <person name="Stursova M."/>
            <person name="Weitz H."/>
            <person name="Taylor A."/>
            <person name="Grigoriev I.V."/>
            <person name="Nagy L.G."/>
            <person name="Martin F."/>
            <person name="Kauserud H."/>
        </authorList>
    </citation>
    <scope>NUCLEOTIDE SEQUENCE</scope>
    <source>
        <strain evidence="2">CBHHK002</strain>
    </source>
</reference>
<evidence type="ECO:0000256" key="1">
    <source>
        <dbReference type="SAM" id="MobiDB-lite"/>
    </source>
</evidence>
<gene>
    <name evidence="2" type="ORF">DFH08DRAFT_801670</name>
</gene>
<dbReference type="EMBL" id="JARIHO010000006">
    <property type="protein sequence ID" value="KAJ7359908.1"/>
    <property type="molecule type" value="Genomic_DNA"/>
</dbReference>
<dbReference type="Proteomes" id="UP001218218">
    <property type="component" value="Unassembled WGS sequence"/>
</dbReference>
<dbReference type="AlphaFoldDB" id="A0AAD7F0L2"/>
<dbReference type="InterPro" id="IPR040521">
    <property type="entry name" value="KDZ"/>
</dbReference>
<organism evidence="2 3">
    <name type="scientific">Mycena albidolilacea</name>
    <dbReference type="NCBI Taxonomy" id="1033008"/>
    <lineage>
        <taxon>Eukaryota</taxon>
        <taxon>Fungi</taxon>
        <taxon>Dikarya</taxon>
        <taxon>Basidiomycota</taxon>
        <taxon>Agaricomycotina</taxon>
        <taxon>Agaricomycetes</taxon>
        <taxon>Agaricomycetidae</taxon>
        <taxon>Agaricales</taxon>
        <taxon>Marasmiineae</taxon>
        <taxon>Mycenaceae</taxon>
        <taxon>Mycena</taxon>
    </lineage>
</organism>
<feature type="compositionally biased region" description="Basic and acidic residues" evidence="1">
    <location>
        <begin position="826"/>
        <end position="837"/>
    </location>
</feature>
<dbReference type="Pfam" id="PF18758">
    <property type="entry name" value="KDZ"/>
    <property type="match status" value="1"/>
</dbReference>